<feature type="transmembrane region" description="Helical" evidence="7">
    <location>
        <begin position="168"/>
        <end position="192"/>
    </location>
</feature>
<feature type="transmembrane region" description="Helical" evidence="7">
    <location>
        <begin position="240"/>
        <end position="265"/>
    </location>
</feature>
<feature type="region of interest" description="Disordered" evidence="8">
    <location>
        <begin position="1"/>
        <end position="24"/>
    </location>
</feature>
<reference evidence="11" key="1">
    <citation type="submission" date="2016-10" db="EMBL/GenBank/DDBJ databases">
        <authorList>
            <person name="Varghese N."/>
            <person name="Submissions S."/>
        </authorList>
    </citation>
    <scope>NUCLEOTIDE SEQUENCE [LARGE SCALE GENOMIC DNA]</scope>
    <source>
        <strain evidence="11">DSM 45079</strain>
    </source>
</reference>
<accession>A0A1H2K393</accession>
<keyword evidence="4 7" id="KW-0812">Transmembrane</keyword>
<dbReference type="RefSeq" id="WP_233425586.1">
    <property type="nucleotide sequence ID" value="NZ_KQ061224.1"/>
</dbReference>
<evidence type="ECO:0000256" key="8">
    <source>
        <dbReference type="SAM" id="MobiDB-lite"/>
    </source>
</evidence>
<feature type="transmembrane region" description="Helical" evidence="7">
    <location>
        <begin position="121"/>
        <end position="147"/>
    </location>
</feature>
<keyword evidence="11" id="KW-1185">Reference proteome</keyword>
<dbReference type="Pfam" id="PF00528">
    <property type="entry name" value="BPD_transp_1"/>
    <property type="match status" value="1"/>
</dbReference>
<dbReference type="GO" id="GO:0005886">
    <property type="term" value="C:plasma membrane"/>
    <property type="evidence" value="ECO:0007669"/>
    <property type="project" value="UniProtKB-SubCell"/>
</dbReference>
<comment type="similarity">
    <text evidence="7">Belongs to the binding-protein-dependent transport system permease family.</text>
</comment>
<evidence type="ECO:0000256" key="1">
    <source>
        <dbReference type="ARBA" id="ARBA00004651"/>
    </source>
</evidence>
<evidence type="ECO:0000256" key="5">
    <source>
        <dbReference type="ARBA" id="ARBA00022989"/>
    </source>
</evidence>
<keyword evidence="3" id="KW-1003">Cell membrane</keyword>
<dbReference type="InterPro" id="IPR050366">
    <property type="entry name" value="BP-dependent_transpt_permease"/>
</dbReference>
<dbReference type="InterPro" id="IPR035906">
    <property type="entry name" value="MetI-like_sf"/>
</dbReference>
<evidence type="ECO:0000256" key="2">
    <source>
        <dbReference type="ARBA" id="ARBA00022448"/>
    </source>
</evidence>
<feature type="transmembrane region" description="Helical" evidence="7">
    <location>
        <begin position="290"/>
        <end position="310"/>
    </location>
</feature>
<evidence type="ECO:0000259" key="9">
    <source>
        <dbReference type="PROSITE" id="PS50928"/>
    </source>
</evidence>
<dbReference type="PANTHER" id="PTHR43386">
    <property type="entry name" value="OLIGOPEPTIDE TRANSPORT SYSTEM PERMEASE PROTEIN APPC"/>
    <property type="match status" value="1"/>
</dbReference>
<dbReference type="EMBL" id="LT629791">
    <property type="protein sequence ID" value="SDU63177.1"/>
    <property type="molecule type" value="Genomic_DNA"/>
</dbReference>
<sequence length="323" mass="34418">MSDDIRTQAVLSEPPPEPRRDVGRMEARRVTAAPVAEPLPASIPPMRLALRRFRRHRLAFASLLFIATLALLAVLAPLIAPHDPNAVSTSAFRTPPSGDHWLGTDSAGRDVLSRLLYGARVSLTVGIAAALSATALGTVLGLMAGLLGRWVDATIMRLVDTFLSFPSLVVILVLVSVLGPSVGTIIVVIALFEWPAPCRIVRQMSLSIREADYVLAARAIGARRISIALRHMVAPVLPPLTVVATLLSAGAILLEAALSFLGLGVERPQATWGGMLQDAQSLTIVQEVPWMWIPAGAAIAVTVLAINFIGDGLRDAFDPRQNP</sequence>
<dbReference type="AlphaFoldDB" id="A0A1H2K393"/>
<evidence type="ECO:0000256" key="6">
    <source>
        <dbReference type="ARBA" id="ARBA00023136"/>
    </source>
</evidence>
<dbReference type="PROSITE" id="PS50928">
    <property type="entry name" value="ABC_TM1"/>
    <property type="match status" value="1"/>
</dbReference>
<dbReference type="Pfam" id="PF12911">
    <property type="entry name" value="OppC_N"/>
    <property type="match status" value="1"/>
</dbReference>
<dbReference type="SUPFAM" id="SSF161098">
    <property type="entry name" value="MetI-like"/>
    <property type="match status" value="1"/>
</dbReference>
<evidence type="ECO:0000256" key="7">
    <source>
        <dbReference type="RuleBase" id="RU363032"/>
    </source>
</evidence>
<dbReference type="STRING" id="419479.SAMN04488563_3377"/>
<protein>
    <submittedName>
        <fullName evidence="10">Peptide/nickel transport system permease protein</fullName>
    </submittedName>
</protein>
<feature type="transmembrane region" description="Helical" evidence="7">
    <location>
        <begin position="58"/>
        <end position="80"/>
    </location>
</feature>
<dbReference type="Gene3D" id="1.10.3720.10">
    <property type="entry name" value="MetI-like"/>
    <property type="match status" value="1"/>
</dbReference>
<dbReference type="GO" id="GO:0055085">
    <property type="term" value="P:transmembrane transport"/>
    <property type="evidence" value="ECO:0007669"/>
    <property type="project" value="InterPro"/>
</dbReference>
<keyword evidence="5 7" id="KW-1133">Transmembrane helix</keyword>
<dbReference type="PANTHER" id="PTHR43386:SF1">
    <property type="entry name" value="D,D-DIPEPTIDE TRANSPORT SYSTEM PERMEASE PROTEIN DDPC-RELATED"/>
    <property type="match status" value="1"/>
</dbReference>
<evidence type="ECO:0000256" key="4">
    <source>
        <dbReference type="ARBA" id="ARBA00022692"/>
    </source>
</evidence>
<gene>
    <name evidence="10" type="ORF">SAMN04488563_3377</name>
</gene>
<keyword evidence="6 7" id="KW-0472">Membrane</keyword>
<evidence type="ECO:0000313" key="10">
    <source>
        <dbReference type="EMBL" id="SDU63177.1"/>
    </source>
</evidence>
<keyword evidence="2 7" id="KW-0813">Transport</keyword>
<feature type="domain" description="ABC transmembrane type-1" evidence="9">
    <location>
        <begin position="119"/>
        <end position="310"/>
    </location>
</feature>
<comment type="subcellular location">
    <subcellularLocation>
        <location evidence="1 7">Cell membrane</location>
        <topology evidence="1 7">Multi-pass membrane protein</topology>
    </subcellularLocation>
</comment>
<evidence type="ECO:0000256" key="3">
    <source>
        <dbReference type="ARBA" id="ARBA00022475"/>
    </source>
</evidence>
<name>A0A1H2K393_9ACTN</name>
<evidence type="ECO:0000313" key="11">
    <source>
        <dbReference type="Proteomes" id="UP000182977"/>
    </source>
</evidence>
<dbReference type="Proteomes" id="UP000182977">
    <property type="component" value="Chromosome I"/>
</dbReference>
<dbReference type="InterPro" id="IPR000515">
    <property type="entry name" value="MetI-like"/>
</dbReference>
<proteinExistence type="inferred from homology"/>
<dbReference type="CDD" id="cd06261">
    <property type="entry name" value="TM_PBP2"/>
    <property type="match status" value="1"/>
</dbReference>
<dbReference type="InterPro" id="IPR025966">
    <property type="entry name" value="OppC_N"/>
</dbReference>
<organism evidence="10 11">
    <name type="scientific">Jiangella alkaliphila</name>
    <dbReference type="NCBI Taxonomy" id="419479"/>
    <lineage>
        <taxon>Bacteria</taxon>
        <taxon>Bacillati</taxon>
        <taxon>Actinomycetota</taxon>
        <taxon>Actinomycetes</taxon>
        <taxon>Jiangellales</taxon>
        <taxon>Jiangellaceae</taxon>
        <taxon>Jiangella</taxon>
    </lineage>
</organism>